<accession>A0A512C2D0</accession>
<name>A0A512C2D0_9HYPH</name>
<dbReference type="EMBL" id="BJYU01000185">
    <property type="protein sequence ID" value="GEO18372.1"/>
    <property type="molecule type" value="Genomic_DNA"/>
</dbReference>
<evidence type="ECO:0000313" key="1">
    <source>
        <dbReference type="EMBL" id="GEO18372.1"/>
    </source>
</evidence>
<dbReference type="AlphaFoldDB" id="A0A512C2D0"/>
<comment type="caution">
    <text evidence="1">The sequence shown here is derived from an EMBL/GenBank/DDBJ whole genome shotgun (WGS) entry which is preliminary data.</text>
</comment>
<dbReference type="Proteomes" id="UP000321085">
    <property type="component" value="Unassembled WGS sequence"/>
</dbReference>
<gene>
    <name evidence="1" type="ORF">MAE02_60680</name>
</gene>
<proteinExistence type="predicted"/>
<organism evidence="1 2">
    <name type="scientific">Microvirga aerophila</name>
    <dbReference type="NCBI Taxonomy" id="670291"/>
    <lineage>
        <taxon>Bacteria</taxon>
        <taxon>Pseudomonadati</taxon>
        <taxon>Pseudomonadota</taxon>
        <taxon>Alphaproteobacteria</taxon>
        <taxon>Hyphomicrobiales</taxon>
        <taxon>Methylobacteriaceae</taxon>
        <taxon>Microvirga</taxon>
    </lineage>
</organism>
<dbReference type="RefSeq" id="WP_147022985.1">
    <property type="nucleotide sequence ID" value="NZ_BJYU01000185.1"/>
</dbReference>
<evidence type="ECO:0000313" key="2">
    <source>
        <dbReference type="Proteomes" id="UP000321085"/>
    </source>
</evidence>
<protein>
    <submittedName>
        <fullName evidence="1">Uncharacterized protein</fullName>
    </submittedName>
</protein>
<keyword evidence="2" id="KW-1185">Reference proteome</keyword>
<sequence>MRIALFRAMADGRIDGVVFAHTYVSSNRKVNEDIRALSAQVFDPMMRELRRRIEWSARGVEEPSPVPASDRIVTINHNAPDFRELIDALDNVQQALRAINGGEPDEKGQLSAEIEAGRKLLDAPRTRIQALTATVGSALLWVAKRFADTAAGKAAEIAMDKLGKVIPAILDYLAKW</sequence>
<reference evidence="1 2" key="1">
    <citation type="submission" date="2019-07" db="EMBL/GenBank/DDBJ databases">
        <title>Whole genome shotgun sequence of Microvirga aerophila NBRC 106136.</title>
        <authorList>
            <person name="Hosoyama A."/>
            <person name="Uohara A."/>
            <person name="Ohji S."/>
            <person name="Ichikawa N."/>
        </authorList>
    </citation>
    <scope>NUCLEOTIDE SEQUENCE [LARGE SCALE GENOMIC DNA]</scope>
    <source>
        <strain evidence="1 2">NBRC 106136</strain>
    </source>
</reference>